<keyword evidence="7" id="KW-1185">Reference proteome</keyword>
<reference evidence="6" key="1">
    <citation type="submission" date="2020-05" db="EMBL/GenBank/DDBJ databases">
        <title>Mycena genomes resolve the evolution of fungal bioluminescence.</title>
        <authorList>
            <person name="Tsai I.J."/>
        </authorList>
    </citation>
    <scope>NUCLEOTIDE SEQUENCE</scope>
    <source>
        <strain evidence="6">160909Yilan</strain>
    </source>
</reference>
<dbReference type="AlphaFoldDB" id="A0A8H6XJM5"/>
<dbReference type="GO" id="GO:0003677">
    <property type="term" value="F:DNA binding"/>
    <property type="evidence" value="ECO:0007669"/>
    <property type="project" value="InterPro"/>
</dbReference>
<keyword evidence="2" id="KW-0479">Metal-binding</keyword>
<dbReference type="GO" id="GO:0006351">
    <property type="term" value="P:DNA-templated transcription"/>
    <property type="evidence" value="ECO:0007669"/>
    <property type="project" value="InterPro"/>
</dbReference>
<keyword evidence="4" id="KW-0812">Transmembrane</keyword>
<keyword evidence="4" id="KW-1133">Transmembrane helix</keyword>
<evidence type="ECO:0000313" key="6">
    <source>
        <dbReference type="EMBL" id="KAF7342798.1"/>
    </source>
</evidence>
<dbReference type="SMART" id="SM00906">
    <property type="entry name" value="Fungal_trans"/>
    <property type="match status" value="1"/>
</dbReference>
<gene>
    <name evidence="6" type="ORF">MSAN_01995400</name>
</gene>
<dbReference type="Gene3D" id="4.10.240.10">
    <property type="entry name" value="Zn(2)-C6 fungal-type DNA-binding domain"/>
    <property type="match status" value="1"/>
</dbReference>
<dbReference type="GO" id="GO:0005634">
    <property type="term" value="C:nucleus"/>
    <property type="evidence" value="ECO:0007669"/>
    <property type="project" value="UniProtKB-SubCell"/>
</dbReference>
<protein>
    <submittedName>
        <fullName evidence="6">Putative transcriptional regulatory protein C1F7.11c</fullName>
    </submittedName>
</protein>
<feature type="transmembrane region" description="Helical" evidence="4">
    <location>
        <begin position="866"/>
        <end position="885"/>
    </location>
</feature>
<keyword evidence="4" id="KW-0472">Membrane</keyword>
<keyword evidence="3" id="KW-0539">Nucleus</keyword>
<evidence type="ECO:0000256" key="1">
    <source>
        <dbReference type="ARBA" id="ARBA00004123"/>
    </source>
</evidence>
<comment type="caution">
    <text evidence="6">The sequence shown here is derived from an EMBL/GenBank/DDBJ whole genome shotgun (WGS) entry which is preliminary data.</text>
</comment>
<dbReference type="GO" id="GO:0000981">
    <property type="term" value="F:DNA-binding transcription factor activity, RNA polymerase II-specific"/>
    <property type="evidence" value="ECO:0007669"/>
    <property type="project" value="InterPro"/>
</dbReference>
<organism evidence="6 7">
    <name type="scientific">Mycena sanguinolenta</name>
    <dbReference type="NCBI Taxonomy" id="230812"/>
    <lineage>
        <taxon>Eukaryota</taxon>
        <taxon>Fungi</taxon>
        <taxon>Dikarya</taxon>
        <taxon>Basidiomycota</taxon>
        <taxon>Agaricomycotina</taxon>
        <taxon>Agaricomycetes</taxon>
        <taxon>Agaricomycetidae</taxon>
        <taxon>Agaricales</taxon>
        <taxon>Marasmiineae</taxon>
        <taxon>Mycenaceae</taxon>
        <taxon>Mycena</taxon>
    </lineage>
</organism>
<comment type="subcellular location">
    <subcellularLocation>
        <location evidence="1">Nucleus</location>
    </subcellularLocation>
</comment>
<dbReference type="PANTHER" id="PTHR31001:SF56">
    <property type="entry name" value="ZN(2)-C6 FUNGAL-TYPE DOMAIN-CONTAINING PROTEIN"/>
    <property type="match status" value="1"/>
</dbReference>
<sequence length="906" mass="101115">MPKVGMHIWKTLEDLQLTMAHSTLSLVGKRQCPGDWDPITAHNREMISRLFFRPIHQNALNSEYQYQWMGAGRFPVQHKHYNRPLPLDDALNQTVFIHGYSISVCARTSGRLFPTTTIDVGVTDIVQSQLGHSTRRNSGAHSQGVDVTDIVQSRFGSSTGGNFRMQAQGSSSFSSRMLGFWTGGAGSSGRQHAQGCKTVILSDFPHIPNIFHPGKLINEYLLHKVPEAVVAMTHDDDWVDILAEDPSTGSKIQTVSDFFEHIDKEFSVSEDDGLAPRIAFLVRQQLHQQNKESMSDNQERDNFTAVLHSAAMDSHFEIVQHLADQKNEEDKIVLHAKKDNLATVKHESPVDEGDKHTIFETALWSESAPLTLKPPKKRTSRSCSECRRLKLRCTRVFPCRNCVNKGCAAICPDGSLTTGNGNRFVLADTEVLHNKIDELSNRVRQLEDGLAQSHSLHSLQPHPLLTPELLNIKRPSERPDTATNEGVDAMGSLSISEGGRSTFFGQAANSWYLLQNERGSGVENEPLDTEPAMHTDVPRNAIAFPFSTNIISTTEKDIRQNLINLLPRTSVAKRYTPINESDFYETIFGPIYDDTSGGSYASVTSHCLAVLYMVLALGTLVDLDMPPYPQATKYYQLSRAALAIDSVLEEPSIAGIQALALMCHYMLWADIKGPRWVLMGLVTKLVHSVGLHRDGNLWNLDPSETFRRRCLVYEIYTYDLFESLTFGRPPSFSSFSIDTKLPHESSASFSTEDGMLYAAWKHRWSYECLSVVHDRIFGARSPPYSTVQELDQKVRADHVPPSLQIPGFVLFYMHRGFFAQALQENPADPMSHEFAPSVMAAYTSACTYVGLIESLFKQHPALTERMWFYFMHVFSCAIVLGSVAIKPQMALAPSALSPSGGCMQSV</sequence>
<dbReference type="SUPFAM" id="SSF57701">
    <property type="entry name" value="Zn2/Cys6 DNA-binding domain"/>
    <property type="match status" value="1"/>
</dbReference>
<evidence type="ECO:0000256" key="4">
    <source>
        <dbReference type="SAM" id="Phobius"/>
    </source>
</evidence>
<dbReference type="Pfam" id="PF04082">
    <property type="entry name" value="Fungal_trans"/>
    <property type="match status" value="1"/>
</dbReference>
<dbReference type="PROSITE" id="PS50048">
    <property type="entry name" value="ZN2_CY6_FUNGAL_2"/>
    <property type="match status" value="1"/>
</dbReference>
<name>A0A8H6XJM5_9AGAR</name>
<evidence type="ECO:0000256" key="3">
    <source>
        <dbReference type="ARBA" id="ARBA00023242"/>
    </source>
</evidence>
<dbReference type="CDD" id="cd00067">
    <property type="entry name" value="GAL4"/>
    <property type="match status" value="1"/>
</dbReference>
<dbReference type="PROSITE" id="PS00463">
    <property type="entry name" value="ZN2_CY6_FUNGAL_1"/>
    <property type="match status" value="1"/>
</dbReference>
<proteinExistence type="predicted"/>
<dbReference type="SMART" id="SM00066">
    <property type="entry name" value="GAL4"/>
    <property type="match status" value="1"/>
</dbReference>
<dbReference type="GO" id="GO:0008270">
    <property type="term" value="F:zinc ion binding"/>
    <property type="evidence" value="ECO:0007669"/>
    <property type="project" value="InterPro"/>
</dbReference>
<dbReference type="InterPro" id="IPR007219">
    <property type="entry name" value="XnlR_reg_dom"/>
</dbReference>
<dbReference type="EMBL" id="JACAZH010000024">
    <property type="protein sequence ID" value="KAF7342798.1"/>
    <property type="molecule type" value="Genomic_DNA"/>
</dbReference>
<dbReference type="OrthoDB" id="424974at2759"/>
<dbReference type="CDD" id="cd12148">
    <property type="entry name" value="fungal_TF_MHR"/>
    <property type="match status" value="1"/>
</dbReference>
<dbReference type="Proteomes" id="UP000623467">
    <property type="component" value="Unassembled WGS sequence"/>
</dbReference>
<accession>A0A8H6XJM5</accession>
<dbReference type="InterPro" id="IPR036864">
    <property type="entry name" value="Zn2-C6_fun-type_DNA-bd_sf"/>
</dbReference>
<dbReference type="InterPro" id="IPR001138">
    <property type="entry name" value="Zn2Cys6_DnaBD"/>
</dbReference>
<evidence type="ECO:0000259" key="5">
    <source>
        <dbReference type="PROSITE" id="PS50048"/>
    </source>
</evidence>
<evidence type="ECO:0000313" key="7">
    <source>
        <dbReference type="Proteomes" id="UP000623467"/>
    </source>
</evidence>
<evidence type="ECO:0000256" key="2">
    <source>
        <dbReference type="ARBA" id="ARBA00022723"/>
    </source>
</evidence>
<dbReference type="PANTHER" id="PTHR31001">
    <property type="entry name" value="UNCHARACTERIZED TRANSCRIPTIONAL REGULATORY PROTEIN"/>
    <property type="match status" value="1"/>
</dbReference>
<dbReference type="InterPro" id="IPR050613">
    <property type="entry name" value="Sec_Metabolite_Reg"/>
</dbReference>
<feature type="domain" description="Zn(2)-C6 fungal-type" evidence="5">
    <location>
        <begin position="382"/>
        <end position="411"/>
    </location>
</feature>